<dbReference type="EMBL" id="JACXVP010000007">
    <property type="protein sequence ID" value="KAG5593945.1"/>
    <property type="molecule type" value="Genomic_DNA"/>
</dbReference>
<gene>
    <name evidence="2" type="ORF">H5410_035177</name>
</gene>
<evidence type="ECO:0000256" key="1">
    <source>
        <dbReference type="SAM" id="MobiDB-lite"/>
    </source>
</evidence>
<keyword evidence="3" id="KW-1185">Reference proteome</keyword>
<proteinExistence type="predicted"/>
<comment type="caution">
    <text evidence="2">The sequence shown here is derived from an EMBL/GenBank/DDBJ whole genome shotgun (WGS) entry which is preliminary data.</text>
</comment>
<dbReference type="OrthoDB" id="1745986at2759"/>
<accession>A0A9J5Y0H1</accession>
<evidence type="ECO:0000313" key="2">
    <source>
        <dbReference type="EMBL" id="KAG5593945.1"/>
    </source>
</evidence>
<name>A0A9J5Y0H1_SOLCO</name>
<evidence type="ECO:0000313" key="3">
    <source>
        <dbReference type="Proteomes" id="UP000824120"/>
    </source>
</evidence>
<sequence>MQLSSQDYLLLLSDSEILRLHLLAKFRYRQALSVQFKEKVSSEQTLPPNTIDGNSKKTRPLGISEVEMMATTTAIGSSTGRPKLEPPTPTKKSLYAGSHNRNEFVLINADGIERKFLDSRPVQLCSIGRLFSFPEDWLLRSELRRPLPMITMT</sequence>
<organism evidence="2 3">
    <name type="scientific">Solanum commersonii</name>
    <name type="common">Commerson's wild potato</name>
    <name type="synonym">Commerson's nightshade</name>
    <dbReference type="NCBI Taxonomy" id="4109"/>
    <lineage>
        <taxon>Eukaryota</taxon>
        <taxon>Viridiplantae</taxon>
        <taxon>Streptophyta</taxon>
        <taxon>Embryophyta</taxon>
        <taxon>Tracheophyta</taxon>
        <taxon>Spermatophyta</taxon>
        <taxon>Magnoliopsida</taxon>
        <taxon>eudicotyledons</taxon>
        <taxon>Gunneridae</taxon>
        <taxon>Pentapetalae</taxon>
        <taxon>asterids</taxon>
        <taxon>lamiids</taxon>
        <taxon>Solanales</taxon>
        <taxon>Solanaceae</taxon>
        <taxon>Solanoideae</taxon>
        <taxon>Solaneae</taxon>
        <taxon>Solanum</taxon>
    </lineage>
</organism>
<protein>
    <submittedName>
        <fullName evidence="2">Uncharacterized protein</fullName>
    </submittedName>
</protein>
<reference evidence="2 3" key="1">
    <citation type="submission" date="2020-09" db="EMBL/GenBank/DDBJ databases">
        <title>De no assembly of potato wild relative species, Solanum commersonii.</title>
        <authorList>
            <person name="Cho K."/>
        </authorList>
    </citation>
    <scope>NUCLEOTIDE SEQUENCE [LARGE SCALE GENOMIC DNA]</scope>
    <source>
        <strain evidence="2">LZ3.2</strain>
        <tissue evidence="2">Leaf</tissue>
    </source>
</reference>
<dbReference type="AlphaFoldDB" id="A0A9J5Y0H1"/>
<feature type="region of interest" description="Disordered" evidence="1">
    <location>
        <begin position="75"/>
        <end position="95"/>
    </location>
</feature>
<dbReference type="Proteomes" id="UP000824120">
    <property type="component" value="Chromosome 7"/>
</dbReference>